<reference evidence="3" key="2">
    <citation type="submission" date="2021-12" db="EMBL/GenBank/DDBJ databases">
        <title>Resequencing data analysis of finger millet.</title>
        <authorList>
            <person name="Hatakeyama M."/>
            <person name="Aluri S."/>
            <person name="Balachadran M.T."/>
            <person name="Sivarajan S.R."/>
            <person name="Poveda L."/>
            <person name="Shimizu-Inatsugi R."/>
            <person name="Schlapbach R."/>
            <person name="Sreeman S.M."/>
            <person name="Shimizu K.K."/>
        </authorList>
    </citation>
    <scope>NUCLEOTIDE SEQUENCE</scope>
</reference>
<reference evidence="3" key="1">
    <citation type="journal article" date="2018" name="DNA Res.">
        <title>Multiple hybrid de novo genome assembly of finger millet, an orphan allotetraploid crop.</title>
        <authorList>
            <person name="Hatakeyama M."/>
            <person name="Aluri S."/>
            <person name="Balachadran M.T."/>
            <person name="Sivarajan S.R."/>
            <person name="Patrignani A."/>
            <person name="Gruter S."/>
            <person name="Poveda L."/>
            <person name="Shimizu-Inatsugi R."/>
            <person name="Baeten J."/>
            <person name="Francoijs K.J."/>
            <person name="Nataraja K.N."/>
            <person name="Reddy Y.A.N."/>
            <person name="Phadnis S."/>
            <person name="Ravikumar R.L."/>
            <person name="Schlapbach R."/>
            <person name="Sreeman S.M."/>
            <person name="Shimizu K.K."/>
        </authorList>
    </citation>
    <scope>NUCLEOTIDE SEQUENCE</scope>
</reference>
<dbReference type="EMBL" id="BQKI01000073">
    <property type="protein sequence ID" value="GJN18524.1"/>
    <property type="molecule type" value="Genomic_DNA"/>
</dbReference>
<feature type="region of interest" description="Disordered" evidence="1">
    <location>
        <begin position="1"/>
        <end position="21"/>
    </location>
</feature>
<protein>
    <recommendedName>
        <fullName evidence="2">F-box/LRR-repeat protein 15/At3g58940/PEG3-like LRR domain-containing protein</fullName>
    </recommendedName>
</protein>
<gene>
    <name evidence="3" type="primary">gb05694</name>
    <name evidence="3" type="ORF">PR202_gb05694</name>
</gene>
<feature type="domain" description="F-box/LRR-repeat protein 15/At3g58940/PEG3-like LRR" evidence="2">
    <location>
        <begin position="142"/>
        <end position="224"/>
    </location>
</feature>
<proteinExistence type="predicted"/>
<keyword evidence="4" id="KW-1185">Reference proteome</keyword>
<evidence type="ECO:0000259" key="2">
    <source>
        <dbReference type="Pfam" id="PF24758"/>
    </source>
</evidence>
<evidence type="ECO:0000256" key="1">
    <source>
        <dbReference type="SAM" id="MobiDB-lite"/>
    </source>
</evidence>
<feature type="compositionally biased region" description="Low complexity" evidence="1">
    <location>
        <begin position="1"/>
        <end position="16"/>
    </location>
</feature>
<dbReference type="AlphaFoldDB" id="A0AAV5E540"/>
<dbReference type="Pfam" id="PF24758">
    <property type="entry name" value="LRR_At5g56370"/>
    <property type="match status" value="2"/>
</dbReference>
<comment type="caution">
    <text evidence="3">The sequence shown here is derived from an EMBL/GenBank/DDBJ whole genome shotgun (WGS) entry which is preliminary data.</text>
</comment>
<evidence type="ECO:0000313" key="3">
    <source>
        <dbReference type="EMBL" id="GJN18524.1"/>
    </source>
</evidence>
<feature type="domain" description="F-box/LRR-repeat protein 15/At3g58940/PEG3-like LRR" evidence="2">
    <location>
        <begin position="80"/>
        <end position="138"/>
    </location>
</feature>
<sequence>MVLLHGGPHQQPPRGGAVQHRVVPPRQGRCTHRRALQALAPQAQGLHAACMPLSSMTPTSSTSPPTSGPAPLPCPSTDSLSLTRPAVFPHLCEIGLCHVDFNTADINHLLPCRPVLEKLAFVHNYFNPFHVRIRSRGLHPGSYLHIKVRIGYATKLKVLGYREASINQLMIGSTIIESGTKMSPSTMVPSVSILALKVRSGVRKKAKILLTFLRCFLNTKTLHIMV</sequence>
<dbReference type="InterPro" id="IPR055411">
    <property type="entry name" value="LRR_FXL15/At3g58940/PEG3-like"/>
</dbReference>
<feature type="compositionally biased region" description="Low complexity" evidence="1">
    <location>
        <begin position="52"/>
        <end position="65"/>
    </location>
</feature>
<organism evidence="3 4">
    <name type="scientific">Eleusine coracana subsp. coracana</name>
    <dbReference type="NCBI Taxonomy" id="191504"/>
    <lineage>
        <taxon>Eukaryota</taxon>
        <taxon>Viridiplantae</taxon>
        <taxon>Streptophyta</taxon>
        <taxon>Embryophyta</taxon>
        <taxon>Tracheophyta</taxon>
        <taxon>Spermatophyta</taxon>
        <taxon>Magnoliopsida</taxon>
        <taxon>Liliopsida</taxon>
        <taxon>Poales</taxon>
        <taxon>Poaceae</taxon>
        <taxon>PACMAD clade</taxon>
        <taxon>Chloridoideae</taxon>
        <taxon>Cynodonteae</taxon>
        <taxon>Eleusininae</taxon>
        <taxon>Eleusine</taxon>
    </lineage>
</organism>
<feature type="region of interest" description="Disordered" evidence="1">
    <location>
        <begin position="52"/>
        <end position="74"/>
    </location>
</feature>
<accession>A0AAV5E540</accession>
<dbReference type="Proteomes" id="UP001054889">
    <property type="component" value="Unassembled WGS sequence"/>
</dbReference>
<evidence type="ECO:0000313" key="4">
    <source>
        <dbReference type="Proteomes" id="UP001054889"/>
    </source>
</evidence>
<name>A0AAV5E540_ELECO</name>